<evidence type="ECO:0000256" key="3">
    <source>
        <dbReference type="SAM" id="SignalP"/>
    </source>
</evidence>
<feature type="compositionally biased region" description="Low complexity" evidence="1">
    <location>
        <begin position="48"/>
        <end position="66"/>
    </location>
</feature>
<gene>
    <name evidence="4" type="ORF">PSTG_07607</name>
</gene>
<feature type="signal peptide" evidence="3">
    <location>
        <begin position="1"/>
        <end position="18"/>
    </location>
</feature>
<dbReference type="AlphaFoldDB" id="A0A0L0VIP0"/>
<evidence type="ECO:0000256" key="1">
    <source>
        <dbReference type="SAM" id="MobiDB-lite"/>
    </source>
</evidence>
<feature type="chain" id="PRO_5007415506" evidence="3">
    <location>
        <begin position="19"/>
        <end position="174"/>
    </location>
</feature>
<dbReference type="EMBL" id="AJIL01000049">
    <property type="protein sequence ID" value="KNE99129.1"/>
    <property type="molecule type" value="Genomic_DNA"/>
</dbReference>
<keyword evidence="3" id="KW-0732">Signal</keyword>
<sequence>MIGSLVLLILVIGQCIIAMELPKVVPASENPLHGFDPSARISELHSASDPPTSSKLSTSSASLQTLDDTKKDTPPGLFNQGEDHPTQIPNDSSSTTAQCESSQHTDLAMLEVNSGRAQYISLPDHESSSTQQQMLRPGDYVEIWKTADPEVRRFILGLLALIIIGLGVGILAHD</sequence>
<proteinExistence type="predicted"/>
<keyword evidence="2" id="KW-1133">Transmembrane helix</keyword>
<organism evidence="4 5">
    <name type="scientific">Puccinia striiformis f. sp. tritici PST-78</name>
    <dbReference type="NCBI Taxonomy" id="1165861"/>
    <lineage>
        <taxon>Eukaryota</taxon>
        <taxon>Fungi</taxon>
        <taxon>Dikarya</taxon>
        <taxon>Basidiomycota</taxon>
        <taxon>Pucciniomycotina</taxon>
        <taxon>Pucciniomycetes</taxon>
        <taxon>Pucciniales</taxon>
        <taxon>Pucciniaceae</taxon>
        <taxon>Puccinia</taxon>
    </lineage>
</organism>
<evidence type="ECO:0000313" key="5">
    <source>
        <dbReference type="Proteomes" id="UP000054564"/>
    </source>
</evidence>
<keyword evidence="5" id="KW-1185">Reference proteome</keyword>
<reference evidence="4" key="1">
    <citation type="submission" date="2014-03" db="EMBL/GenBank/DDBJ databases">
        <title>Cloning and expression analysis of gamma-glutamylcysteines synthetase in perennial ryegrass.</title>
        <authorList>
            <person name="Wei S."/>
            <person name="Sun Z."/>
        </authorList>
    </citation>
    <scope>NUCLEOTIDE SEQUENCE</scope>
    <source>
        <strain evidence="4">Race PST-78</strain>
    </source>
</reference>
<protein>
    <submittedName>
        <fullName evidence="4">Uncharacterized protein</fullName>
    </submittedName>
</protein>
<name>A0A0L0VIP0_9BASI</name>
<accession>A0A0L0VIP0</accession>
<comment type="caution">
    <text evidence="4">The sequence shown here is derived from an EMBL/GenBank/DDBJ whole genome shotgun (WGS) entry which is preliminary data.</text>
</comment>
<feature type="region of interest" description="Disordered" evidence="1">
    <location>
        <begin position="36"/>
        <end position="98"/>
    </location>
</feature>
<dbReference type="Proteomes" id="UP000054564">
    <property type="component" value="Unassembled WGS sequence"/>
</dbReference>
<evidence type="ECO:0000256" key="2">
    <source>
        <dbReference type="SAM" id="Phobius"/>
    </source>
</evidence>
<keyword evidence="2" id="KW-0472">Membrane</keyword>
<dbReference type="EMBL" id="AJIL01000049">
    <property type="protein sequence ID" value="KNE99128.1"/>
    <property type="molecule type" value="Genomic_DNA"/>
</dbReference>
<feature type="compositionally biased region" description="Polar residues" evidence="1">
    <location>
        <begin position="87"/>
        <end position="98"/>
    </location>
</feature>
<reference evidence="5" key="2">
    <citation type="submission" date="2014-03" db="EMBL/GenBank/DDBJ databases">
        <title>The Genome Sequence of Puccinia striiformis f. sp. tritici PST-78.</title>
        <authorList>
            <consortium name="The Broad Institute Genome Sequencing Platform"/>
            <person name="Cuomo C."/>
            <person name="Hulbert S."/>
            <person name="Chen X."/>
            <person name="Walker B."/>
            <person name="Young S.K."/>
            <person name="Zeng Q."/>
            <person name="Gargeya S."/>
            <person name="Fitzgerald M."/>
            <person name="Haas B."/>
            <person name="Abouelleil A."/>
            <person name="Alvarado L."/>
            <person name="Arachchi H.M."/>
            <person name="Berlin A.M."/>
            <person name="Chapman S.B."/>
            <person name="Goldberg J."/>
            <person name="Griggs A."/>
            <person name="Gujja S."/>
            <person name="Hansen M."/>
            <person name="Howarth C."/>
            <person name="Imamovic A."/>
            <person name="Larimer J."/>
            <person name="McCowan C."/>
            <person name="Montmayeur A."/>
            <person name="Murphy C."/>
            <person name="Neiman D."/>
            <person name="Pearson M."/>
            <person name="Priest M."/>
            <person name="Roberts A."/>
            <person name="Saif S."/>
            <person name="Shea T."/>
            <person name="Sisk P."/>
            <person name="Sykes S."/>
            <person name="Wortman J."/>
            <person name="Nusbaum C."/>
            <person name="Birren B."/>
        </authorList>
    </citation>
    <scope>NUCLEOTIDE SEQUENCE [LARGE SCALE GENOMIC DNA]</scope>
    <source>
        <strain evidence="5">race PST-78</strain>
    </source>
</reference>
<evidence type="ECO:0000313" key="4">
    <source>
        <dbReference type="EMBL" id="KNE99128.1"/>
    </source>
</evidence>
<feature type="transmembrane region" description="Helical" evidence="2">
    <location>
        <begin position="154"/>
        <end position="172"/>
    </location>
</feature>
<keyword evidence="2" id="KW-0812">Transmembrane</keyword>